<dbReference type="AlphaFoldDB" id="V5GP28"/>
<dbReference type="EMBL" id="GALX01005109">
    <property type="protein sequence ID" value="JAB63357.1"/>
    <property type="molecule type" value="Transcribed_RNA"/>
</dbReference>
<dbReference type="GO" id="GO:0005506">
    <property type="term" value="F:iron ion binding"/>
    <property type="evidence" value="ECO:0007669"/>
    <property type="project" value="InterPro"/>
</dbReference>
<protein>
    <submittedName>
        <fullName evidence="10">Cytochrome P450 CYP12A2</fullName>
    </submittedName>
</protein>
<dbReference type="PANTHER" id="PTHR24279:SF120">
    <property type="entry name" value="CYTOCHROME P450"/>
    <property type="match status" value="1"/>
</dbReference>
<dbReference type="SUPFAM" id="SSF48264">
    <property type="entry name" value="Cytochrome P450"/>
    <property type="match status" value="1"/>
</dbReference>
<comment type="similarity">
    <text evidence="2 9">Belongs to the cytochrome P450 family.</text>
</comment>
<keyword evidence="7 9" id="KW-0503">Monooxygenase</keyword>
<dbReference type="InterPro" id="IPR001128">
    <property type="entry name" value="Cyt_P450"/>
</dbReference>
<evidence type="ECO:0000256" key="5">
    <source>
        <dbReference type="ARBA" id="ARBA00023002"/>
    </source>
</evidence>
<dbReference type="GO" id="GO:0020037">
    <property type="term" value="F:heme binding"/>
    <property type="evidence" value="ECO:0007669"/>
    <property type="project" value="InterPro"/>
</dbReference>
<dbReference type="InterPro" id="IPR017972">
    <property type="entry name" value="Cyt_P450_CS"/>
</dbReference>
<dbReference type="Gene3D" id="1.10.630.10">
    <property type="entry name" value="Cytochrome P450"/>
    <property type="match status" value="1"/>
</dbReference>
<evidence type="ECO:0000256" key="9">
    <source>
        <dbReference type="RuleBase" id="RU000461"/>
    </source>
</evidence>
<gene>
    <name evidence="10" type="primary">C12A2</name>
</gene>
<organism evidence="10">
    <name type="scientific">Anoplophora glabripennis</name>
    <name type="common">Asian longhorn beetle</name>
    <name type="synonym">Anoplophora nobilis</name>
    <dbReference type="NCBI Taxonomy" id="217634"/>
    <lineage>
        <taxon>Eukaryota</taxon>
        <taxon>Metazoa</taxon>
        <taxon>Ecdysozoa</taxon>
        <taxon>Arthropoda</taxon>
        <taxon>Hexapoda</taxon>
        <taxon>Insecta</taxon>
        <taxon>Pterygota</taxon>
        <taxon>Neoptera</taxon>
        <taxon>Endopterygota</taxon>
        <taxon>Coleoptera</taxon>
        <taxon>Polyphaga</taxon>
        <taxon>Cucujiformia</taxon>
        <taxon>Chrysomeloidea</taxon>
        <taxon>Cerambycidae</taxon>
        <taxon>Lamiinae</taxon>
        <taxon>Lamiini</taxon>
        <taxon>Anoplophora</taxon>
    </lineage>
</organism>
<dbReference type="InterPro" id="IPR050479">
    <property type="entry name" value="CYP11_CYP27_families"/>
</dbReference>
<proteinExistence type="inferred from homology"/>
<dbReference type="CDD" id="cd11054">
    <property type="entry name" value="CYP24A1-like"/>
    <property type="match status" value="1"/>
</dbReference>
<reference evidence="10" key="1">
    <citation type="submission" date="2013-07" db="EMBL/GenBank/DDBJ databases">
        <title>Midgut Transcriptome Profiling of Anoplphora glabripennis, a Lignocellulose Degrading, Wood-Boring Cerambycid.</title>
        <authorList>
            <person name="Scully E.D."/>
            <person name="Hoover K."/>
            <person name="Carlson J.E."/>
            <person name="Tien M."/>
            <person name="Geib S.M."/>
        </authorList>
    </citation>
    <scope>NUCLEOTIDE SEQUENCE</scope>
</reference>
<evidence type="ECO:0000256" key="7">
    <source>
        <dbReference type="ARBA" id="ARBA00023033"/>
    </source>
</evidence>
<sequence length="359" mass="40954">MQPRTIQQYVGSMDKVAHELVDNIRYFSKQNENNEMPDDFQGELYKWALESVGLVALDRHLGCLHLNAPKDSEPQQFISKVNDMFELMYQLDFLPPIWKFISTPALKRYVKILDYITDTTLKYIEESLNRSIAENIPDDQLSVTQRLAKIDKRIAVATGMDMLIAGIDTTGKTLATLLYFLAKNPDKQQCLREELLKNLPEKNSPVTKEVLNKSPYLKAAIKESSRIAPTAIGNLRTTVKDLVLAGYQIPKGTDVMTMHLLSSNSDEIFKDAAKFIPERWLRATEDQYSTKNVHSFAYMPFGFGPRSCVGKRLANLELEVATARIIRNFELSWPHEDMTFSGNLLYGITKPLKLRVKEL</sequence>
<dbReference type="InterPro" id="IPR036396">
    <property type="entry name" value="Cyt_P450_sf"/>
</dbReference>
<name>V5GP28_ANOGL</name>
<dbReference type="InterPro" id="IPR002401">
    <property type="entry name" value="Cyt_P450_E_grp-I"/>
</dbReference>
<dbReference type="GO" id="GO:0016705">
    <property type="term" value="F:oxidoreductase activity, acting on paired donors, with incorporation or reduction of molecular oxygen"/>
    <property type="evidence" value="ECO:0007669"/>
    <property type="project" value="InterPro"/>
</dbReference>
<dbReference type="PANTHER" id="PTHR24279">
    <property type="entry name" value="CYTOCHROME P450"/>
    <property type="match status" value="1"/>
</dbReference>
<evidence type="ECO:0000256" key="1">
    <source>
        <dbReference type="ARBA" id="ARBA00001971"/>
    </source>
</evidence>
<comment type="cofactor">
    <cofactor evidence="1 8">
        <name>heme</name>
        <dbReference type="ChEBI" id="CHEBI:30413"/>
    </cofactor>
</comment>
<dbReference type="Pfam" id="PF00067">
    <property type="entry name" value="p450"/>
    <property type="match status" value="1"/>
</dbReference>
<dbReference type="PROSITE" id="PS00086">
    <property type="entry name" value="CYTOCHROME_P450"/>
    <property type="match status" value="1"/>
</dbReference>
<keyword evidence="6 8" id="KW-0408">Iron</keyword>
<dbReference type="PRINTS" id="PR00463">
    <property type="entry name" value="EP450I"/>
</dbReference>
<keyword evidence="3 8" id="KW-0349">Heme</keyword>
<evidence type="ECO:0000313" key="10">
    <source>
        <dbReference type="EMBL" id="JAB63357.1"/>
    </source>
</evidence>
<evidence type="ECO:0000256" key="3">
    <source>
        <dbReference type="ARBA" id="ARBA00022617"/>
    </source>
</evidence>
<keyword evidence="4 8" id="KW-0479">Metal-binding</keyword>
<evidence type="ECO:0000256" key="6">
    <source>
        <dbReference type="ARBA" id="ARBA00023004"/>
    </source>
</evidence>
<dbReference type="GO" id="GO:0004497">
    <property type="term" value="F:monooxygenase activity"/>
    <property type="evidence" value="ECO:0007669"/>
    <property type="project" value="UniProtKB-KW"/>
</dbReference>
<keyword evidence="5 9" id="KW-0560">Oxidoreductase</keyword>
<accession>V5GP28</accession>
<evidence type="ECO:0000256" key="8">
    <source>
        <dbReference type="PIRSR" id="PIRSR602401-1"/>
    </source>
</evidence>
<feature type="binding site" description="axial binding residue" evidence="8">
    <location>
        <position position="308"/>
    </location>
    <ligand>
        <name>heme</name>
        <dbReference type="ChEBI" id="CHEBI:30413"/>
    </ligand>
    <ligandPart>
        <name>Fe</name>
        <dbReference type="ChEBI" id="CHEBI:18248"/>
    </ligandPart>
</feature>
<dbReference type="PRINTS" id="PR00385">
    <property type="entry name" value="P450"/>
</dbReference>
<evidence type="ECO:0000256" key="2">
    <source>
        <dbReference type="ARBA" id="ARBA00010617"/>
    </source>
</evidence>
<evidence type="ECO:0000256" key="4">
    <source>
        <dbReference type="ARBA" id="ARBA00022723"/>
    </source>
</evidence>